<comment type="caution">
    <text evidence="1">The sequence shown here is derived from an EMBL/GenBank/DDBJ whole genome shotgun (WGS) entry which is preliminary data.</text>
</comment>
<dbReference type="RefSeq" id="WP_192010932.1">
    <property type="nucleotide sequence ID" value="NZ_JACYTQ010000005.1"/>
</dbReference>
<accession>A0ABR9AML3</accession>
<dbReference type="SUPFAM" id="SSF55144">
    <property type="entry name" value="LigT-like"/>
    <property type="match status" value="1"/>
</dbReference>
<dbReference type="EMBL" id="JACYTQ010000005">
    <property type="protein sequence ID" value="MBD8490050.1"/>
    <property type="molecule type" value="Genomic_DNA"/>
</dbReference>
<dbReference type="InterPro" id="IPR009097">
    <property type="entry name" value="Cyclic_Pdiesterase"/>
</dbReference>
<dbReference type="GO" id="GO:0016874">
    <property type="term" value="F:ligase activity"/>
    <property type="evidence" value="ECO:0007669"/>
    <property type="project" value="UniProtKB-KW"/>
</dbReference>
<sequence length="181" mass="20468">MNYLLVLNTGKRVESRIQKAKYLLGEQIGPFPSLNSKAHMTLMAISTSASYAEKIFDDLSKQLMNFPSYAVNFSGIAVWEHQKVIYACPSQEETLGLGSQVAMIVSKYPGVKVFHSLRKGNGTAHTTIARGLTPWQFEVAKNWLLPIPFEDSFKVKEIVVLKKVNPQDPWEKFKILKLKDH</sequence>
<organism evidence="1 2">
    <name type="scientific">Echinicola arenosa</name>
    <dbReference type="NCBI Taxonomy" id="2774144"/>
    <lineage>
        <taxon>Bacteria</taxon>
        <taxon>Pseudomonadati</taxon>
        <taxon>Bacteroidota</taxon>
        <taxon>Cytophagia</taxon>
        <taxon>Cytophagales</taxon>
        <taxon>Cyclobacteriaceae</taxon>
        <taxon>Echinicola</taxon>
    </lineage>
</organism>
<name>A0ABR9AML3_9BACT</name>
<dbReference type="Gene3D" id="3.90.1140.10">
    <property type="entry name" value="Cyclic phosphodiesterase"/>
    <property type="match status" value="1"/>
</dbReference>
<keyword evidence="2" id="KW-1185">Reference proteome</keyword>
<reference evidence="1 2" key="1">
    <citation type="submission" date="2020-09" db="EMBL/GenBank/DDBJ databases">
        <title>Echinicola sp. CAU 1574 isolated from sand of Sido Beach.</title>
        <authorList>
            <person name="Kim W."/>
        </authorList>
    </citation>
    <scope>NUCLEOTIDE SEQUENCE [LARGE SCALE GENOMIC DNA]</scope>
    <source>
        <strain evidence="1 2">CAU 1574</strain>
    </source>
</reference>
<keyword evidence="1" id="KW-0436">Ligase</keyword>
<dbReference type="Pfam" id="PF13563">
    <property type="entry name" value="2_5_RNA_ligase2"/>
    <property type="match status" value="1"/>
</dbReference>
<evidence type="ECO:0000313" key="2">
    <source>
        <dbReference type="Proteomes" id="UP000647133"/>
    </source>
</evidence>
<proteinExistence type="predicted"/>
<dbReference type="Proteomes" id="UP000647133">
    <property type="component" value="Unassembled WGS sequence"/>
</dbReference>
<gene>
    <name evidence="1" type="ORF">IFO69_14935</name>
</gene>
<evidence type="ECO:0000313" key="1">
    <source>
        <dbReference type="EMBL" id="MBD8490050.1"/>
    </source>
</evidence>
<protein>
    <submittedName>
        <fullName evidence="1">2'-5' RNA ligase family protein</fullName>
    </submittedName>
</protein>